<name>X0ZSR6_9ZZZZ</name>
<gene>
    <name evidence="1" type="ORF">S01H4_10300</name>
</gene>
<feature type="non-terminal residue" evidence="1">
    <location>
        <position position="223"/>
    </location>
</feature>
<accession>X0ZSR6</accession>
<dbReference type="EMBL" id="BART01003910">
    <property type="protein sequence ID" value="GAG63448.1"/>
    <property type="molecule type" value="Genomic_DNA"/>
</dbReference>
<evidence type="ECO:0008006" key="2">
    <source>
        <dbReference type="Google" id="ProtNLM"/>
    </source>
</evidence>
<dbReference type="AlphaFoldDB" id="X0ZSR6"/>
<dbReference type="InterPro" id="IPR007555">
    <property type="entry name" value="DUF499"/>
</dbReference>
<dbReference type="Pfam" id="PF04465">
    <property type="entry name" value="DUF499"/>
    <property type="match status" value="1"/>
</dbReference>
<reference evidence="1" key="1">
    <citation type="journal article" date="2014" name="Front. Microbiol.">
        <title>High frequency of phylogenetically diverse reductive dehalogenase-homologous genes in deep subseafloor sedimentary metagenomes.</title>
        <authorList>
            <person name="Kawai M."/>
            <person name="Futagami T."/>
            <person name="Toyoda A."/>
            <person name="Takaki Y."/>
            <person name="Nishi S."/>
            <person name="Hori S."/>
            <person name="Arai W."/>
            <person name="Tsubouchi T."/>
            <person name="Morono Y."/>
            <person name="Uchiyama I."/>
            <person name="Ito T."/>
            <person name="Fujiyama A."/>
            <person name="Inagaki F."/>
            <person name="Takami H."/>
        </authorList>
    </citation>
    <scope>NUCLEOTIDE SEQUENCE</scope>
    <source>
        <strain evidence="1">Expedition CK06-06</strain>
    </source>
</reference>
<evidence type="ECO:0000313" key="1">
    <source>
        <dbReference type="EMBL" id="GAG63448.1"/>
    </source>
</evidence>
<protein>
    <recommendedName>
        <fullName evidence="2">ATP-binding protein</fullName>
    </recommendedName>
</protein>
<comment type="caution">
    <text evidence="1">The sequence shown here is derived from an EMBL/GenBank/DDBJ whole genome shotgun (WGS) entry which is preliminary data.</text>
</comment>
<organism evidence="1">
    <name type="scientific">marine sediment metagenome</name>
    <dbReference type="NCBI Taxonomy" id="412755"/>
    <lineage>
        <taxon>unclassified sequences</taxon>
        <taxon>metagenomes</taxon>
        <taxon>ecological metagenomes</taxon>
    </lineage>
</organism>
<sequence length="223" mass="25280">MKPWYEIVEPFTTIQSGQIEETEFTPDLKDIIEGKTSQYYQDPKKFFKITYMTRGLLRLFHNVQNKVTLGKGNAVIKLQTPFGGGKTHALIAIYHFAVNGKTIARILPECFTQIDTKLLAIEGTHLNPLEGHKCENLCIQTLWGEIAYQLGGNEGYKQFEENDKKMISPGKEKLNTFLKDFPSFILLLDEIAEYITKADGIAVNDSNLGTQTLLFLQELTEVL</sequence>
<proteinExistence type="predicted"/>